<dbReference type="SMART" id="SM00812">
    <property type="entry name" value="Alpha_L_fucos"/>
    <property type="match status" value="1"/>
</dbReference>
<name>A0A4R7PXW4_9FLAO</name>
<dbReference type="PROSITE" id="PS50022">
    <property type="entry name" value="FA58C_3"/>
    <property type="match status" value="2"/>
</dbReference>
<feature type="domain" description="F5/8 type C" evidence="6">
    <location>
        <begin position="345"/>
        <end position="483"/>
    </location>
</feature>
<gene>
    <name evidence="7" type="ORF">BXY82_1844</name>
</gene>
<organism evidence="7 8">
    <name type="scientific">Gelidibacter sediminis</name>
    <dbReference type="NCBI Taxonomy" id="1608710"/>
    <lineage>
        <taxon>Bacteria</taxon>
        <taxon>Pseudomonadati</taxon>
        <taxon>Bacteroidota</taxon>
        <taxon>Flavobacteriia</taxon>
        <taxon>Flavobacteriales</taxon>
        <taxon>Flavobacteriaceae</taxon>
        <taxon>Gelidibacter</taxon>
    </lineage>
</organism>
<dbReference type="SUPFAM" id="SSF51445">
    <property type="entry name" value="(Trans)glycosidases"/>
    <property type="match status" value="1"/>
</dbReference>
<evidence type="ECO:0000256" key="2">
    <source>
        <dbReference type="ARBA" id="ARBA00012662"/>
    </source>
</evidence>
<dbReference type="InterPro" id="IPR008979">
    <property type="entry name" value="Galactose-bd-like_sf"/>
</dbReference>
<dbReference type="InterPro" id="IPR059177">
    <property type="entry name" value="GH29D-like_dom"/>
</dbReference>
<dbReference type="SUPFAM" id="SSF49785">
    <property type="entry name" value="Galactose-binding domain-like"/>
    <property type="match status" value="2"/>
</dbReference>
<dbReference type="EC" id="3.2.1.51" evidence="2"/>
<dbReference type="Pfam" id="PF00754">
    <property type="entry name" value="F5_F8_type_C"/>
    <property type="match status" value="1"/>
</dbReference>
<keyword evidence="4" id="KW-0378">Hydrolase</keyword>
<dbReference type="GO" id="GO:0016139">
    <property type="term" value="P:glycoside catabolic process"/>
    <property type="evidence" value="ECO:0007669"/>
    <property type="project" value="TreeGrafter"/>
</dbReference>
<dbReference type="Gene3D" id="3.20.20.80">
    <property type="entry name" value="Glycosidases"/>
    <property type="match status" value="1"/>
</dbReference>
<dbReference type="GO" id="GO:0005764">
    <property type="term" value="C:lysosome"/>
    <property type="evidence" value="ECO:0007669"/>
    <property type="project" value="TreeGrafter"/>
</dbReference>
<dbReference type="Gene3D" id="2.60.120.260">
    <property type="entry name" value="Galactose-binding domain-like"/>
    <property type="match status" value="2"/>
</dbReference>
<keyword evidence="5" id="KW-0326">Glycosidase</keyword>
<dbReference type="Pfam" id="PF22633">
    <property type="entry name" value="F5_F8_type_C_2"/>
    <property type="match status" value="1"/>
</dbReference>
<evidence type="ECO:0000313" key="7">
    <source>
        <dbReference type="EMBL" id="TDU39813.1"/>
    </source>
</evidence>
<dbReference type="PANTHER" id="PTHR10030">
    <property type="entry name" value="ALPHA-L-FUCOSIDASE"/>
    <property type="match status" value="1"/>
</dbReference>
<evidence type="ECO:0000313" key="8">
    <source>
        <dbReference type="Proteomes" id="UP000294689"/>
    </source>
</evidence>
<dbReference type="GO" id="GO:0006004">
    <property type="term" value="P:fucose metabolic process"/>
    <property type="evidence" value="ECO:0007669"/>
    <property type="project" value="TreeGrafter"/>
</dbReference>
<dbReference type="InterPro" id="IPR000933">
    <property type="entry name" value="Glyco_hydro_29"/>
</dbReference>
<comment type="similarity">
    <text evidence="1">Belongs to the glycosyl hydrolase 29 family.</text>
</comment>
<protein>
    <recommendedName>
        <fullName evidence="2">alpha-L-fucosidase</fullName>
        <ecNumber evidence="2">3.2.1.51</ecNumber>
    </recommendedName>
</protein>
<comment type="caution">
    <text evidence="7">The sequence shown here is derived from an EMBL/GenBank/DDBJ whole genome shotgun (WGS) entry which is preliminary data.</text>
</comment>
<evidence type="ECO:0000256" key="1">
    <source>
        <dbReference type="ARBA" id="ARBA00007951"/>
    </source>
</evidence>
<sequence>MMIKINYLSLLIAVLCFNSCKQVPPPKVFGPAPSERQMKWHEMEYYAFVHFSMNTFTDIEWGYGDKDPALFNPTNLDTRQWVKIFKEAGMKGVIITAKHHDGFCLWPSKYTEYSVKNSPWKDGKGDLLKELSEACKEAGLKFGVYLSPWDRNHPDYGKPEYITYFRNQLKELLTNYGDIFEVWFDGANGGSGYYGGANENRNVDRKIYYDWENTYKIVRELQPDAMLFSDAGPDTRWCGNEEGWVGETNWNLLRRDEVWPGYPHYKELRYGHKDGTHWVPAEVDVSIRPGWFYHKSEDHKVKTVPHLLDIYYNSVGRGGSLLLNFPVDQRGLIHEIDEKQVRGLASVLSEDFKVELVKNKNVEASSTRGNSSIYAASNVNDGNLETYWTTDDSITTASLTIDLEEPMAINRFLIQEYIQLGQRVEAFTVEGFINGKWSELASQSTIGYKRILRLPTVTVSKLRLIIKKSKACPVISNIEVYKAPKVVVAPIIKRDKEGVVTISSPDKELEVYYTTDGSEPTEKSSTYDEPFEFDKKSVIRSIVVDKQSGKSSPIASESFDVSKKLWNILNIKDENVLRVLDGETSTSWVLTGENMPLDLIVDLGESHRIKGFKYLPDQNRWSSGIIFNYEFYTSNNGKDWSLQSKGEFSNIKNSPIWQTKLFDITNAQYIKLRAINNTDNNNKAGYAELEIITE</sequence>
<evidence type="ECO:0000256" key="3">
    <source>
        <dbReference type="ARBA" id="ARBA00022729"/>
    </source>
</evidence>
<dbReference type="Proteomes" id="UP000294689">
    <property type="component" value="Unassembled WGS sequence"/>
</dbReference>
<dbReference type="InterPro" id="IPR017853">
    <property type="entry name" value="GH"/>
</dbReference>
<dbReference type="Pfam" id="PF13290">
    <property type="entry name" value="CHB_HEX_C_1"/>
    <property type="match status" value="1"/>
</dbReference>
<evidence type="ECO:0000256" key="4">
    <source>
        <dbReference type="ARBA" id="ARBA00022801"/>
    </source>
</evidence>
<evidence type="ECO:0000259" key="6">
    <source>
        <dbReference type="PROSITE" id="PS50022"/>
    </source>
</evidence>
<accession>A0A4R7PXW4</accession>
<dbReference type="AlphaFoldDB" id="A0A4R7PXW4"/>
<reference evidence="7 8" key="1">
    <citation type="submission" date="2019-03" db="EMBL/GenBank/DDBJ databases">
        <title>Genomic Encyclopedia of Archaeal and Bacterial Type Strains, Phase II (KMG-II): from individual species to whole genera.</title>
        <authorList>
            <person name="Goeker M."/>
        </authorList>
    </citation>
    <scope>NUCLEOTIDE SEQUENCE [LARGE SCALE GENOMIC DNA]</scope>
    <source>
        <strain evidence="7 8">DSM 28135</strain>
    </source>
</reference>
<dbReference type="EMBL" id="SOBW01000008">
    <property type="protein sequence ID" value="TDU39813.1"/>
    <property type="molecule type" value="Genomic_DNA"/>
</dbReference>
<dbReference type="FunFam" id="3.20.20.80:FF:000052">
    <property type="entry name" value="Putative alpha-L-fucosidase 1"/>
    <property type="match status" value="1"/>
</dbReference>
<dbReference type="PANTHER" id="PTHR10030:SF37">
    <property type="entry name" value="ALPHA-L-FUCOSIDASE-RELATED"/>
    <property type="match status" value="1"/>
</dbReference>
<dbReference type="InterPro" id="IPR057739">
    <property type="entry name" value="Glyco_hydro_29_N"/>
</dbReference>
<evidence type="ECO:0000256" key="5">
    <source>
        <dbReference type="ARBA" id="ARBA00023295"/>
    </source>
</evidence>
<dbReference type="InterPro" id="IPR000421">
    <property type="entry name" value="FA58C"/>
</dbReference>
<dbReference type="Pfam" id="PF01120">
    <property type="entry name" value="Alpha_L_fucos"/>
    <property type="match status" value="1"/>
</dbReference>
<keyword evidence="3" id="KW-0732">Signal</keyword>
<dbReference type="GO" id="GO:0004560">
    <property type="term" value="F:alpha-L-fucosidase activity"/>
    <property type="evidence" value="ECO:0007669"/>
    <property type="project" value="InterPro"/>
</dbReference>
<feature type="domain" description="F5/8 type C" evidence="6">
    <location>
        <begin position="542"/>
        <end position="694"/>
    </location>
</feature>
<keyword evidence="8" id="KW-1185">Reference proteome</keyword>
<proteinExistence type="inferred from homology"/>